<dbReference type="EMBL" id="JAEQMG010000143">
    <property type="protein sequence ID" value="MBK6089572.1"/>
    <property type="molecule type" value="Genomic_DNA"/>
</dbReference>
<comment type="caution">
    <text evidence="1">The sequence shown here is derived from an EMBL/GenBank/DDBJ whole genome shotgun (WGS) entry which is preliminary data.</text>
</comment>
<keyword evidence="2" id="KW-1185">Reference proteome</keyword>
<gene>
    <name evidence="1" type="ORF">JKK62_13135</name>
</gene>
<dbReference type="RefSeq" id="WP_201428288.1">
    <property type="nucleotide sequence ID" value="NZ_JAEQMG010000143.1"/>
</dbReference>
<evidence type="ECO:0000313" key="1">
    <source>
        <dbReference type="EMBL" id="MBK6089572.1"/>
    </source>
</evidence>
<accession>A0A934WTB5</accession>
<dbReference type="Proteomes" id="UP000633365">
    <property type="component" value="Unassembled WGS sequence"/>
</dbReference>
<evidence type="ECO:0000313" key="2">
    <source>
        <dbReference type="Proteomes" id="UP000633365"/>
    </source>
</evidence>
<proteinExistence type="predicted"/>
<reference evidence="1" key="1">
    <citation type="submission" date="2021-01" db="EMBL/GenBank/DDBJ databases">
        <title>Genome public.</title>
        <authorList>
            <person name="Liu C."/>
            <person name="Sun Q."/>
        </authorList>
    </citation>
    <scope>NUCLEOTIDE SEQUENCE</scope>
    <source>
        <strain evidence="1">M6</strain>
    </source>
</reference>
<organism evidence="1 2">
    <name type="scientific">Ruminococcus difficilis</name>
    <dbReference type="NCBI Taxonomy" id="2763069"/>
    <lineage>
        <taxon>Bacteria</taxon>
        <taxon>Bacillati</taxon>
        <taxon>Bacillota</taxon>
        <taxon>Clostridia</taxon>
        <taxon>Eubacteriales</taxon>
        <taxon>Oscillospiraceae</taxon>
        <taxon>Ruminococcus</taxon>
    </lineage>
</organism>
<sequence length="98" mass="11442">MPQIRFCVGSYPGNIDKRLDYISSASIYEFFPDDFMKEFTRFSDVTDFFKAIGCDLTAPEDLNKLQDTVAFDSSIRLHSDFESWQDMVETAYQRLLDK</sequence>
<protein>
    <submittedName>
        <fullName evidence="1">Uncharacterized protein</fullName>
    </submittedName>
</protein>
<dbReference type="AlphaFoldDB" id="A0A934WTB5"/>
<name>A0A934WTB5_9FIRM</name>